<dbReference type="Proteomes" id="UP000789525">
    <property type="component" value="Unassembled WGS sequence"/>
</dbReference>
<accession>A0ACA9P7G1</accession>
<proteinExistence type="predicted"/>
<dbReference type="EMBL" id="CAJVPT010030924">
    <property type="protein sequence ID" value="CAG8695954.1"/>
    <property type="molecule type" value="Genomic_DNA"/>
</dbReference>
<protein>
    <submittedName>
        <fullName evidence="1">14885_t:CDS:1</fullName>
    </submittedName>
</protein>
<evidence type="ECO:0000313" key="2">
    <source>
        <dbReference type="Proteomes" id="UP000789525"/>
    </source>
</evidence>
<feature type="non-terminal residue" evidence="1">
    <location>
        <position position="1"/>
    </location>
</feature>
<reference evidence="1" key="1">
    <citation type="submission" date="2021-06" db="EMBL/GenBank/DDBJ databases">
        <authorList>
            <person name="Kallberg Y."/>
            <person name="Tangrot J."/>
            <person name="Rosling A."/>
        </authorList>
    </citation>
    <scope>NUCLEOTIDE SEQUENCE</scope>
    <source>
        <strain evidence="1">CL356</strain>
    </source>
</reference>
<sequence>INHDFIDMKVLDMLNLVKTMATEVAAEKATKRAEYESLRSSLKDTTKLLATKRRELEELRSRTTELDQVNARIGTLDTIQRPPEVVEWTGRIHQNTDSEKDGISPSFWNRKSHSLPSSMKASIEKTIDAAMTKPLTEGNNLESLILLRRMKLWSDRVRGILAQKNSSLSNLSTETEQLMKKIISLCTGLSGEEIDEVR</sequence>
<organism evidence="1 2">
    <name type="scientific">Acaulospora colombiana</name>
    <dbReference type="NCBI Taxonomy" id="27376"/>
    <lineage>
        <taxon>Eukaryota</taxon>
        <taxon>Fungi</taxon>
        <taxon>Fungi incertae sedis</taxon>
        <taxon>Mucoromycota</taxon>
        <taxon>Glomeromycotina</taxon>
        <taxon>Glomeromycetes</taxon>
        <taxon>Diversisporales</taxon>
        <taxon>Acaulosporaceae</taxon>
        <taxon>Acaulospora</taxon>
    </lineage>
</organism>
<gene>
    <name evidence="1" type="ORF">ACOLOM_LOCUS10029</name>
</gene>
<evidence type="ECO:0000313" key="1">
    <source>
        <dbReference type="EMBL" id="CAG8695954.1"/>
    </source>
</evidence>
<keyword evidence="2" id="KW-1185">Reference proteome</keyword>
<comment type="caution">
    <text evidence="1">The sequence shown here is derived from an EMBL/GenBank/DDBJ whole genome shotgun (WGS) entry which is preliminary data.</text>
</comment>
<name>A0ACA9P7G1_9GLOM</name>